<dbReference type="Proteomes" id="UP000053467">
    <property type="component" value="Unassembled WGS sequence"/>
</dbReference>
<feature type="non-terminal residue" evidence="1">
    <location>
        <position position="1"/>
    </location>
</feature>
<dbReference type="EMBL" id="LGGX01000044">
    <property type="protein sequence ID" value="KUK85749.1"/>
    <property type="molecule type" value="Genomic_DNA"/>
</dbReference>
<evidence type="ECO:0000313" key="2">
    <source>
        <dbReference type="Proteomes" id="UP000053467"/>
    </source>
</evidence>
<dbReference type="NCBIfam" id="NF041940">
    <property type="entry name" value="choice_anch_X"/>
    <property type="match status" value="1"/>
</dbReference>
<sequence>LNYQIPIDPDITSATFFVDWPGSEVEFSLQNPEGEIIAPETFHNYPGVDYQKEETFCFYQVDEPKPGDWQATLFGKEIERESEQVNLTVSGSSILLANIFGLQPSYRSGEEIQIKVKVFGLFESEPEILRDVKVTAVIKKPSPNLKKMLQKRVIDLGQFFQYALTKKKKLTLHDDGHHSDGRADDGIYGAVYKDTDENGHYVITVKCEAQKPDGEKIIRVLKESIQVGPVEDRTVTLADFLGIKD</sequence>
<name>A0A117M5P3_UNCT6</name>
<gene>
    <name evidence="1" type="ORF">XE03_1903</name>
</gene>
<dbReference type="AlphaFoldDB" id="A0A117M5P3"/>
<organism evidence="1 2">
    <name type="scientific">candidate division TA06 bacterium 34_109</name>
    <dbReference type="NCBI Taxonomy" id="1635277"/>
    <lineage>
        <taxon>Bacteria</taxon>
        <taxon>Bacteria division TA06</taxon>
    </lineage>
</organism>
<protein>
    <submittedName>
        <fullName evidence="1">Putative chloride channel</fullName>
    </submittedName>
</protein>
<comment type="caution">
    <text evidence="1">The sequence shown here is derived from an EMBL/GenBank/DDBJ whole genome shotgun (WGS) entry which is preliminary data.</text>
</comment>
<accession>A0A117M5P3</accession>
<reference evidence="2" key="1">
    <citation type="journal article" date="2015" name="MBio">
        <title>Genome-Resolved Metagenomic Analysis Reveals Roles for Candidate Phyla and Other Microbial Community Members in Biogeochemical Transformations in Oil Reservoirs.</title>
        <authorList>
            <person name="Hu P."/>
            <person name="Tom L."/>
            <person name="Singh A."/>
            <person name="Thomas B.C."/>
            <person name="Baker B.J."/>
            <person name="Piceno Y.M."/>
            <person name="Andersen G.L."/>
            <person name="Banfield J.F."/>
        </authorList>
    </citation>
    <scope>NUCLEOTIDE SEQUENCE [LARGE SCALE GENOMIC DNA]</scope>
</reference>
<evidence type="ECO:0000313" key="1">
    <source>
        <dbReference type="EMBL" id="KUK85749.1"/>
    </source>
</evidence>
<proteinExistence type="predicted"/>